<dbReference type="AlphaFoldDB" id="A0A5D8ZWN4"/>
<gene>
    <name evidence="4" type="ORF">FW781_01565</name>
</gene>
<dbReference type="PANTHER" id="PTHR42811">
    <property type="entry name" value="SERINE ACETYLTRANSFERASE"/>
    <property type="match status" value="1"/>
</dbReference>
<accession>A0A5D8ZWN4</accession>
<evidence type="ECO:0000313" key="4">
    <source>
        <dbReference type="EMBL" id="TZF98643.1"/>
    </source>
</evidence>
<protein>
    <submittedName>
        <fullName evidence="4">Serine acetyltransferase</fullName>
    </submittedName>
</protein>
<sequence>MIVSDQLTQRVHQTKQHSIHGFFDKIKTKKWVKDLYEILFLPLPQNDITEEQLKRNFEALQETLSDLINTVTGNKIITEKQVSQFFEALPGLYDQLVLDAKSILEFDPAADSLEEVYLAYPGFLATYVYRISHQLWIQEVKILPRVISEYAHSKTGIDIHPGAAIGKSFFIDHGTGIVIGETTVIGNNVKIYQGVTLGALNVSKEKAHQKRHPNIEDDVIIYSGATILGGETTIGRESIIGGNVWITQNVPANSLVYHKSEIKIKDNTSLPESLTFVI</sequence>
<keyword evidence="2 4" id="KW-0808">Transferase</keyword>
<evidence type="ECO:0000256" key="1">
    <source>
        <dbReference type="ARBA" id="ARBA00022605"/>
    </source>
</evidence>
<dbReference type="Gene3D" id="2.160.10.10">
    <property type="entry name" value="Hexapeptide repeat proteins"/>
    <property type="match status" value="1"/>
</dbReference>
<evidence type="ECO:0000256" key="2">
    <source>
        <dbReference type="ARBA" id="ARBA00022679"/>
    </source>
</evidence>
<dbReference type="RefSeq" id="WP_149385816.1">
    <property type="nucleotide sequence ID" value="NZ_VTRU01000001.1"/>
</dbReference>
<dbReference type="GO" id="GO:0008652">
    <property type="term" value="P:amino acid biosynthetic process"/>
    <property type="evidence" value="ECO:0007669"/>
    <property type="project" value="UniProtKB-KW"/>
</dbReference>
<dbReference type="InterPro" id="IPR045304">
    <property type="entry name" value="LbH_SAT"/>
</dbReference>
<dbReference type="InterPro" id="IPR053376">
    <property type="entry name" value="Serine_acetyltransferase"/>
</dbReference>
<dbReference type="EMBL" id="VTRU01000001">
    <property type="protein sequence ID" value="TZF98643.1"/>
    <property type="molecule type" value="Genomic_DNA"/>
</dbReference>
<keyword evidence="5" id="KW-1185">Reference proteome</keyword>
<reference evidence="4 5" key="1">
    <citation type="submission" date="2019-08" db="EMBL/GenBank/DDBJ databases">
        <title>Draft genome sequence of Chryseobacterium sp. Gsoil 183.</title>
        <authorList>
            <person name="Im W.-T."/>
        </authorList>
    </citation>
    <scope>NUCLEOTIDE SEQUENCE [LARGE SCALE GENOMIC DNA]</scope>
    <source>
        <strain evidence="4 5">Gsoil 183</strain>
        <plasmid evidence="4">unnamed1</plasmid>
    </source>
</reference>
<dbReference type="InterPro" id="IPR042122">
    <property type="entry name" value="Ser_AcTrfase_N_sf"/>
</dbReference>
<dbReference type="Proteomes" id="UP000323884">
    <property type="component" value="Unassembled WGS sequence"/>
</dbReference>
<name>A0A5D8ZWN4_9FLAO</name>
<keyword evidence="4" id="KW-0614">Plasmid</keyword>
<evidence type="ECO:0000313" key="5">
    <source>
        <dbReference type="Proteomes" id="UP000323884"/>
    </source>
</evidence>
<dbReference type="Gene3D" id="1.10.3130.10">
    <property type="entry name" value="serine acetyltransferase, domain 1"/>
    <property type="match status" value="1"/>
</dbReference>
<dbReference type="GO" id="GO:0016746">
    <property type="term" value="F:acyltransferase activity"/>
    <property type="evidence" value="ECO:0007669"/>
    <property type="project" value="UniProtKB-KW"/>
</dbReference>
<dbReference type="NCBIfam" id="NF041874">
    <property type="entry name" value="EPS_EpsC"/>
    <property type="match status" value="1"/>
</dbReference>
<geneLocation type="plasmid" evidence="4">
    <name>unnamed1</name>
</geneLocation>
<organism evidence="4 5">
    <name type="scientific">Chryseobacterium panacisoli</name>
    <dbReference type="NCBI Taxonomy" id="1807141"/>
    <lineage>
        <taxon>Bacteria</taxon>
        <taxon>Pseudomonadati</taxon>
        <taxon>Bacteroidota</taxon>
        <taxon>Flavobacteriia</taxon>
        <taxon>Flavobacteriales</taxon>
        <taxon>Weeksellaceae</taxon>
        <taxon>Chryseobacterium group</taxon>
        <taxon>Chryseobacterium</taxon>
    </lineage>
</organism>
<keyword evidence="3" id="KW-0012">Acyltransferase</keyword>
<proteinExistence type="predicted"/>
<dbReference type="OrthoDB" id="9801456at2"/>
<comment type="caution">
    <text evidence="4">The sequence shown here is derived from an EMBL/GenBank/DDBJ whole genome shotgun (WGS) entry which is preliminary data.</text>
</comment>
<dbReference type="SUPFAM" id="SSF51161">
    <property type="entry name" value="Trimeric LpxA-like enzymes"/>
    <property type="match status" value="1"/>
</dbReference>
<keyword evidence="1" id="KW-0028">Amino-acid biosynthesis</keyword>
<dbReference type="CDD" id="cd03354">
    <property type="entry name" value="LbH_SAT"/>
    <property type="match status" value="1"/>
</dbReference>
<dbReference type="InterPro" id="IPR011004">
    <property type="entry name" value="Trimer_LpxA-like_sf"/>
</dbReference>
<evidence type="ECO:0000256" key="3">
    <source>
        <dbReference type="ARBA" id="ARBA00023315"/>
    </source>
</evidence>